<dbReference type="RefSeq" id="XP_028534372.1">
    <property type="nucleotide sequence ID" value="XM_028678043.1"/>
</dbReference>
<organism evidence="2 3">
    <name type="scientific">Plasmodium relictum</name>
    <dbReference type="NCBI Taxonomy" id="85471"/>
    <lineage>
        <taxon>Eukaryota</taxon>
        <taxon>Sar</taxon>
        <taxon>Alveolata</taxon>
        <taxon>Apicomplexa</taxon>
        <taxon>Aconoidasida</taxon>
        <taxon>Haemosporida</taxon>
        <taxon>Plasmodiidae</taxon>
        <taxon>Plasmodium</taxon>
        <taxon>Plasmodium (Haemamoeba)</taxon>
    </lineage>
</organism>
<dbReference type="KEGG" id="prel:PRELSG_1225600"/>
<feature type="region of interest" description="Disordered" evidence="1">
    <location>
        <begin position="58"/>
        <end position="120"/>
    </location>
</feature>
<feature type="region of interest" description="Disordered" evidence="1">
    <location>
        <begin position="1"/>
        <end position="40"/>
    </location>
</feature>
<proteinExistence type="predicted"/>
<reference evidence="2 3" key="1">
    <citation type="submission" date="2015-04" db="EMBL/GenBank/DDBJ databases">
        <authorList>
            <consortium name="Pathogen Informatics"/>
        </authorList>
    </citation>
    <scope>NUCLEOTIDE SEQUENCE [LARGE SCALE GENOMIC DNA]</scope>
    <source>
        <strain evidence="2 3">SGS1</strain>
    </source>
</reference>
<dbReference type="AlphaFoldDB" id="A0A1J1H8X0"/>
<dbReference type="GeneID" id="39737500"/>
<evidence type="ECO:0000313" key="3">
    <source>
        <dbReference type="Proteomes" id="UP000220158"/>
    </source>
</evidence>
<dbReference type="VEuPathDB" id="PlasmoDB:PRELSG_1225600"/>
<evidence type="ECO:0008006" key="4">
    <source>
        <dbReference type="Google" id="ProtNLM"/>
    </source>
</evidence>
<feature type="compositionally biased region" description="Low complexity" evidence="1">
    <location>
        <begin position="99"/>
        <end position="109"/>
    </location>
</feature>
<keyword evidence="3" id="KW-1185">Reference proteome</keyword>
<accession>A0A1J1H8X0</accession>
<sequence length="578" mass="64865">MNRSKCRRRSSSKKYKFSSGDSTYCKPIIKNSSHNNDSSEEEIEFEGWIEFVTKKDKNENNTSIGKNKKCDKNRNTRKLSNSPNETILKNNAEKHGTSSKKTSTKNNTNKNEDNSENSYASTNVVYMTPENISNDNIYQVVDSGQHTLFINTQEKRENTLNSLNPIFVDPISPIILKNQQLFPQLYVRQPPTVIVTNEQRPPLVINPPPANVIFKNQSPQPIYVNNARPNIIIKNDPPILQHPINMDTTPIQVDCATENCSVRKEALKFPCSMNIKGGDSVANNKNGYLKGNANTVSTSMPANFIQLDNKLGDITLQTLPNVYMMNDTQCSNFYQTQNSTVSPNNNIIHVQQNPAFNEYETNFVQNIQTPYPQVISQHEQNGNLLNQQAIGNPVTQVISSPTVQTMTPTGVQVMPQIQNFESFANFHTPVTYENNYAQQVAHTTIANGTPQVIHQSPISTTTVVQEQVSNNPSAQFRTLIPTNAISNTTNVVKFQNSVPQQLNVNKSNMQASCAPTQVLSSFPPVGCIPTNKFMQIPSLRRNTYVNPNVNPMYHSPKKVQIIARPMYDGDFRGYNVCR</sequence>
<evidence type="ECO:0000313" key="2">
    <source>
        <dbReference type="EMBL" id="CRH01372.1"/>
    </source>
</evidence>
<feature type="compositionally biased region" description="Basic residues" evidence="1">
    <location>
        <begin position="1"/>
        <end position="16"/>
    </location>
</feature>
<dbReference type="EMBL" id="LN835307">
    <property type="protein sequence ID" value="CRH01372.1"/>
    <property type="molecule type" value="Genomic_DNA"/>
</dbReference>
<gene>
    <name evidence="2" type="ORF">PRELSG_1225600</name>
</gene>
<dbReference type="Proteomes" id="UP000220158">
    <property type="component" value="Chromosome 12"/>
</dbReference>
<dbReference type="OrthoDB" id="361343at2759"/>
<feature type="compositionally biased region" description="Polar residues" evidence="1">
    <location>
        <begin position="78"/>
        <end position="89"/>
    </location>
</feature>
<dbReference type="OMA" id="IEFEGWV"/>
<protein>
    <recommendedName>
        <fullName evidence="4">Pv-fam-g protein</fullName>
    </recommendedName>
</protein>
<name>A0A1J1H8X0_PLARL</name>
<evidence type="ECO:0000256" key="1">
    <source>
        <dbReference type="SAM" id="MobiDB-lite"/>
    </source>
</evidence>